<keyword evidence="1" id="KW-0539">Nucleus</keyword>
<dbReference type="HOGENOM" id="CLU_021599_2_2_1"/>
<dbReference type="RefSeq" id="XP_013947683.1">
    <property type="nucleotide sequence ID" value="XM_014092208.1"/>
</dbReference>
<dbReference type="InterPro" id="IPR036864">
    <property type="entry name" value="Zn2-C6_fun-type_DNA-bd_sf"/>
</dbReference>
<evidence type="ECO:0000259" key="3">
    <source>
        <dbReference type="PROSITE" id="PS50048"/>
    </source>
</evidence>
<feature type="region of interest" description="Disordered" evidence="2">
    <location>
        <begin position="411"/>
        <end position="452"/>
    </location>
</feature>
<dbReference type="EMBL" id="ABDG02000016">
    <property type="protein sequence ID" value="EHK49520.1"/>
    <property type="molecule type" value="Genomic_DNA"/>
</dbReference>
<dbReference type="Gene3D" id="4.10.240.10">
    <property type="entry name" value="Zn(2)-C6 fungal-type DNA-binding domain"/>
    <property type="match status" value="1"/>
</dbReference>
<protein>
    <recommendedName>
        <fullName evidence="3">Zn(2)-C6 fungal-type domain-containing protein</fullName>
    </recommendedName>
</protein>
<dbReference type="eggNOG" id="ENOG502SNQ1">
    <property type="taxonomic scope" value="Eukaryota"/>
</dbReference>
<keyword evidence="5" id="KW-1185">Reference proteome</keyword>
<dbReference type="STRING" id="452589.G9NIA7"/>
<sequence length="572" mass="63311">MVGVPGRSKGCVTCRRRKKGCDQNVPSCHQCIRSGLECGGYERDLVWVNSTPDESNKAPSQTPHLKGAIPSRSVTQQRPWRVIYSTRGANNNNNNTNITLHDSLTRSAREELYFSKLISTALPYGHLLSARASDVLTNGWVSAVKAYYDEEPAIRFASLAMSVGFMGVDERKKQIKQSSQMTLQGFEAYNKAVVEMVRGLKHSERSKNNGIIVAARILQFYELFFGKAPDWRAHIEGQLALFLARGPESFVSGQSHQLYVDGRILIVMLSIGRRAKSPLHTDAWRTIPWRDIPKSTKDKLIDILEDVPFMLIAYDELRACQDPERFDELRHTVMLNCHHIALSLDIWEQEAGPILQQFDYTFAGSPLPTPKDDTEFGLVYISGCYWGARLMLYSTLGMTLAHSAGAVSPGADSIPSLGGDSPASPAGTASTPATSPGQASEKSSGPFYTAPPPRMENPGIYARKIAHMVHLLYEPAAGAMQGASGLFPLALALRYFATTEPPGQRSPESEMLYKLYRKPFVGTFVGRFLNDLQGSQQDDEAKRDVEAKAQRNIFWYAVLGTENIVRVGEKGK</sequence>
<feature type="domain" description="Zn(2)-C6 fungal-type" evidence="3">
    <location>
        <begin position="10"/>
        <end position="38"/>
    </location>
</feature>
<gene>
    <name evidence="4" type="ORF">TRIATDRAFT_297511</name>
</gene>
<dbReference type="InterPro" id="IPR001138">
    <property type="entry name" value="Zn2Cys6_DnaBD"/>
</dbReference>
<dbReference type="SUPFAM" id="SSF57701">
    <property type="entry name" value="Zn2/Cys6 DNA-binding domain"/>
    <property type="match status" value="1"/>
</dbReference>
<dbReference type="KEGG" id="tatv:25780796"/>
<dbReference type="AlphaFoldDB" id="G9NIA7"/>
<dbReference type="Pfam" id="PF00172">
    <property type="entry name" value="Zn_clus"/>
    <property type="match status" value="1"/>
</dbReference>
<feature type="compositionally biased region" description="Polar residues" evidence="2">
    <location>
        <begin position="51"/>
        <end position="63"/>
    </location>
</feature>
<name>G9NIA7_HYPAI</name>
<dbReference type="PANTHER" id="PTHR38111">
    <property type="entry name" value="ZN(2)-C6 FUNGAL-TYPE DOMAIN-CONTAINING PROTEIN-RELATED"/>
    <property type="match status" value="1"/>
</dbReference>
<dbReference type="GO" id="GO:0008270">
    <property type="term" value="F:zinc ion binding"/>
    <property type="evidence" value="ECO:0007669"/>
    <property type="project" value="InterPro"/>
</dbReference>
<comment type="caution">
    <text evidence="4">The sequence shown here is derived from an EMBL/GenBank/DDBJ whole genome shotgun (WGS) entry which is preliminary data.</text>
</comment>
<dbReference type="OMA" id="KGCVTCR"/>
<evidence type="ECO:0000313" key="5">
    <source>
        <dbReference type="Proteomes" id="UP000005426"/>
    </source>
</evidence>
<dbReference type="GO" id="GO:0000981">
    <property type="term" value="F:DNA-binding transcription factor activity, RNA polymerase II-specific"/>
    <property type="evidence" value="ECO:0007669"/>
    <property type="project" value="InterPro"/>
</dbReference>
<accession>G9NIA7</accession>
<evidence type="ECO:0000313" key="4">
    <source>
        <dbReference type="EMBL" id="EHK49520.1"/>
    </source>
</evidence>
<organism evidence="4 5">
    <name type="scientific">Hypocrea atroviridis (strain ATCC 20476 / IMI 206040)</name>
    <name type="common">Trichoderma atroviride</name>
    <dbReference type="NCBI Taxonomy" id="452589"/>
    <lineage>
        <taxon>Eukaryota</taxon>
        <taxon>Fungi</taxon>
        <taxon>Dikarya</taxon>
        <taxon>Ascomycota</taxon>
        <taxon>Pezizomycotina</taxon>
        <taxon>Sordariomycetes</taxon>
        <taxon>Hypocreomycetidae</taxon>
        <taxon>Hypocreales</taxon>
        <taxon>Hypocreaceae</taxon>
        <taxon>Trichoderma</taxon>
    </lineage>
</organism>
<dbReference type="PANTHER" id="PTHR38111:SF11">
    <property type="entry name" value="TRANSCRIPTION FACTOR DOMAIN-CONTAINING PROTEIN-RELATED"/>
    <property type="match status" value="1"/>
</dbReference>
<dbReference type="PROSITE" id="PS50048">
    <property type="entry name" value="ZN2_CY6_FUNGAL_2"/>
    <property type="match status" value="1"/>
</dbReference>
<dbReference type="InterPro" id="IPR053178">
    <property type="entry name" value="Osmoadaptation_assoc"/>
</dbReference>
<evidence type="ECO:0000256" key="1">
    <source>
        <dbReference type="ARBA" id="ARBA00023242"/>
    </source>
</evidence>
<dbReference type="SMART" id="SM00066">
    <property type="entry name" value="GAL4"/>
    <property type="match status" value="1"/>
</dbReference>
<dbReference type="CDD" id="cd00067">
    <property type="entry name" value="GAL4"/>
    <property type="match status" value="1"/>
</dbReference>
<dbReference type="GeneID" id="25780796"/>
<feature type="region of interest" description="Disordered" evidence="2">
    <location>
        <begin position="51"/>
        <end position="74"/>
    </location>
</feature>
<reference evidence="4 5" key="1">
    <citation type="journal article" date="2011" name="Genome Biol.">
        <title>Comparative genome sequence analysis underscores mycoparasitism as the ancestral life style of Trichoderma.</title>
        <authorList>
            <person name="Kubicek C.P."/>
            <person name="Herrera-Estrella A."/>
            <person name="Seidl-Seiboth V."/>
            <person name="Martinez D.A."/>
            <person name="Druzhinina I.S."/>
            <person name="Thon M."/>
            <person name="Zeilinger S."/>
            <person name="Casas-Flores S."/>
            <person name="Horwitz B.A."/>
            <person name="Mukherjee P.K."/>
            <person name="Mukherjee M."/>
            <person name="Kredics L."/>
            <person name="Alcaraz L.D."/>
            <person name="Aerts A."/>
            <person name="Antal Z."/>
            <person name="Atanasova L."/>
            <person name="Cervantes-Badillo M.G."/>
            <person name="Challacombe J."/>
            <person name="Chertkov O."/>
            <person name="McCluskey K."/>
            <person name="Coulpier F."/>
            <person name="Deshpande N."/>
            <person name="von Doehren H."/>
            <person name="Ebbole D.J."/>
            <person name="Esquivel-Naranjo E.U."/>
            <person name="Fekete E."/>
            <person name="Flipphi M."/>
            <person name="Glaser F."/>
            <person name="Gomez-Rodriguez E.Y."/>
            <person name="Gruber S."/>
            <person name="Han C."/>
            <person name="Henrissat B."/>
            <person name="Hermosa R."/>
            <person name="Hernandez-Onate M."/>
            <person name="Karaffa L."/>
            <person name="Kosti I."/>
            <person name="Le Crom S."/>
            <person name="Lindquist E."/>
            <person name="Lucas S."/>
            <person name="Luebeck M."/>
            <person name="Luebeck P.S."/>
            <person name="Margeot A."/>
            <person name="Metz B."/>
            <person name="Misra M."/>
            <person name="Nevalainen H."/>
            <person name="Omann M."/>
            <person name="Packer N."/>
            <person name="Perrone G."/>
            <person name="Uresti-Rivera E.E."/>
            <person name="Salamov A."/>
            <person name="Schmoll M."/>
            <person name="Seiboth B."/>
            <person name="Shapiro H."/>
            <person name="Sukno S."/>
            <person name="Tamayo-Ramos J.A."/>
            <person name="Tisch D."/>
            <person name="Wiest A."/>
            <person name="Wilkinson H.H."/>
            <person name="Zhang M."/>
            <person name="Coutinho P.M."/>
            <person name="Kenerley C.M."/>
            <person name="Monte E."/>
            <person name="Baker S.E."/>
            <person name="Grigoriev I.V."/>
        </authorList>
    </citation>
    <scope>NUCLEOTIDE SEQUENCE [LARGE SCALE GENOMIC DNA]</scope>
    <source>
        <strain evidence="5">ATCC 20476 / IMI 206040</strain>
    </source>
</reference>
<evidence type="ECO:0000256" key="2">
    <source>
        <dbReference type="SAM" id="MobiDB-lite"/>
    </source>
</evidence>
<proteinExistence type="predicted"/>
<dbReference type="PROSITE" id="PS00463">
    <property type="entry name" value="ZN2_CY6_FUNGAL_1"/>
    <property type="match status" value="1"/>
</dbReference>
<dbReference type="OrthoDB" id="3525185at2759"/>
<feature type="compositionally biased region" description="Low complexity" evidence="2">
    <location>
        <begin position="418"/>
        <end position="437"/>
    </location>
</feature>
<dbReference type="Proteomes" id="UP000005426">
    <property type="component" value="Unassembled WGS sequence"/>
</dbReference>